<dbReference type="RefSeq" id="WP_367959209.1">
    <property type="nucleotide sequence ID" value="NZ_JBAKFH010000001.1"/>
</dbReference>
<dbReference type="CDD" id="cd16274">
    <property type="entry name" value="PQQB-like_MBL-fold"/>
    <property type="match status" value="1"/>
</dbReference>
<dbReference type="Gene3D" id="3.60.15.10">
    <property type="entry name" value="Ribonuclease Z/Hydroxyacylglutathione hydrolase-like"/>
    <property type="match status" value="1"/>
</dbReference>
<proteinExistence type="inferred from homology"/>
<evidence type="ECO:0000256" key="7">
    <source>
        <dbReference type="HAMAP-Rule" id="MF_00653"/>
    </source>
</evidence>
<protein>
    <recommendedName>
        <fullName evidence="3 7">Coenzyme PQQ synthesis protein B</fullName>
    </recommendedName>
    <alternativeName>
        <fullName evidence="6 7">Pyrroloquinoline quinone biosynthesis protein B</fullName>
    </alternativeName>
</protein>
<dbReference type="EMBL" id="JBAKFM010000003">
    <property type="protein sequence ID" value="MEX0469473.1"/>
    <property type="molecule type" value="Genomic_DNA"/>
</dbReference>
<comment type="pathway">
    <text evidence="1 7">Cofactor biosynthesis; pyrroloquinoline quinone biosynthesis.</text>
</comment>
<keyword evidence="5 7" id="KW-0884">PQQ biosynthesis</keyword>
<sequence length="304" mass="33330">MHIRVLGSAAGGGFPQWNCDSPRCRAARNGRLIRERRSQSSIAVSQNGQEWLLVNASPDIRQQILDNAVLHPRGAVRSSSIAAIALMDSQIDHVTGLLMMRESDQPLAIYCTERTEEDLRSGFPIFEMLEHYCGVRISHLPLDGAAVEPPETPGIRILPVPLTSKAPPYSSHRLDPRPGDNLGFVIDSPDTGKRAFYAPGLGEVDDRLKAWMASANIIMVDGTTWTDDEMAQVVGGKKTSREMGHLPLTGEGGMLDVLADYPLARRILVHINNTNPVLDPESAERARLEALGIEVSHDGMDIRF</sequence>
<dbReference type="NCBIfam" id="TIGR02108">
    <property type="entry name" value="PQQ_syn_pqqB"/>
    <property type="match status" value="1"/>
</dbReference>
<dbReference type="PANTHER" id="PTHR42663:SF7">
    <property type="entry name" value="COENZYME PQQ SYNTHESIS PROTEIN B"/>
    <property type="match status" value="1"/>
</dbReference>
<evidence type="ECO:0000256" key="6">
    <source>
        <dbReference type="ARBA" id="ARBA00030966"/>
    </source>
</evidence>
<dbReference type="InterPro" id="IPR011842">
    <property type="entry name" value="PQQ_synth_PqqB"/>
</dbReference>
<keyword evidence="4 7" id="KW-0813">Transport</keyword>
<dbReference type="InterPro" id="IPR001279">
    <property type="entry name" value="Metallo-B-lactamas"/>
</dbReference>
<evidence type="ECO:0000256" key="4">
    <source>
        <dbReference type="ARBA" id="ARBA00022448"/>
    </source>
</evidence>
<keyword evidence="10" id="KW-1185">Reference proteome</keyword>
<organism evidence="9 10">
    <name type="scientific">Spiribacter pallidus</name>
    <dbReference type="NCBI Taxonomy" id="1987936"/>
    <lineage>
        <taxon>Bacteria</taxon>
        <taxon>Pseudomonadati</taxon>
        <taxon>Pseudomonadota</taxon>
        <taxon>Gammaproteobacteria</taxon>
        <taxon>Chromatiales</taxon>
        <taxon>Ectothiorhodospiraceae</taxon>
        <taxon>Spiribacter</taxon>
    </lineage>
</organism>
<evidence type="ECO:0000259" key="8">
    <source>
        <dbReference type="Pfam" id="PF12706"/>
    </source>
</evidence>
<feature type="domain" description="Metallo-beta-lactamase" evidence="8">
    <location>
        <begin position="51"/>
        <end position="271"/>
    </location>
</feature>
<evidence type="ECO:0000256" key="3">
    <source>
        <dbReference type="ARBA" id="ARBA00015084"/>
    </source>
</evidence>
<dbReference type="SUPFAM" id="SSF56281">
    <property type="entry name" value="Metallo-hydrolase/oxidoreductase"/>
    <property type="match status" value="1"/>
</dbReference>
<dbReference type="PANTHER" id="PTHR42663">
    <property type="entry name" value="HYDROLASE C777.06C-RELATED-RELATED"/>
    <property type="match status" value="1"/>
</dbReference>
<evidence type="ECO:0000313" key="10">
    <source>
        <dbReference type="Proteomes" id="UP001556709"/>
    </source>
</evidence>
<comment type="similarity">
    <text evidence="2 7">Belongs to the PqqB family.</text>
</comment>
<comment type="caution">
    <text evidence="9">The sequence shown here is derived from an EMBL/GenBank/DDBJ whole genome shotgun (WGS) entry which is preliminary data.</text>
</comment>
<dbReference type="InterPro" id="IPR036866">
    <property type="entry name" value="RibonucZ/Hydroxyglut_hydro"/>
</dbReference>
<accession>A0ABV3TCZ2</accession>
<evidence type="ECO:0000256" key="5">
    <source>
        <dbReference type="ARBA" id="ARBA00022905"/>
    </source>
</evidence>
<name>A0ABV3TCZ2_9GAMM</name>
<evidence type="ECO:0000313" key="9">
    <source>
        <dbReference type="EMBL" id="MEX0469473.1"/>
    </source>
</evidence>
<gene>
    <name evidence="7 9" type="primary">pqqB</name>
    <name evidence="9" type="ORF">V6X73_07025</name>
</gene>
<evidence type="ECO:0000256" key="1">
    <source>
        <dbReference type="ARBA" id="ARBA00004886"/>
    </source>
</evidence>
<dbReference type="HAMAP" id="MF_00653">
    <property type="entry name" value="PQQ_syn_PqqB"/>
    <property type="match status" value="1"/>
</dbReference>
<dbReference type="Proteomes" id="UP001556709">
    <property type="component" value="Unassembled WGS sequence"/>
</dbReference>
<reference evidence="9 10" key="1">
    <citation type="submission" date="2024-02" db="EMBL/GenBank/DDBJ databases">
        <title>New especies of Spiribacter isolated from saline water.</title>
        <authorList>
            <person name="Leon M.J."/>
            <person name="De La Haba R."/>
            <person name="Sanchez-Porro C."/>
            <person name="Ventosa A."/>
        </authorList>
    </citation>
    <scope>NUCLEOTIDE SEQUENCE [LARGE SCALE GENOMIC DNA]</scope>
    <source>
        <strain evidence="10">ag22IC6-390</strain>
    </source>
</reference>
<comment type="function">
    <text evidence="7">May be involved in the transport of PQQ or its precursor to the periplasm.</text>
</comment>
<dbReference type="Pfam" id="PF12706">
    <property type="entry name" value="Lactamase_B_2"/>
    <property type="match status" value="1"/>
</dbReference>
<evidence type="ECO:0000256" key="2">
    <source>
        <dbReference type="ARBA" id="ARBA00008481"/>
    </source>
</evidence>